<dbReference type="InterPro" id="IPR029069">
    <property type="entry name" value="HotDog_dom_sf"/>
</dbReference>
<dbReference type="Gene3D" id="3.10.129.10">
    <property type="entry name" value="Hotdog Thioesterase"/>
    <property type="match status" value="1"/>
</dbReference>
<dbReference type="RefSeq" id="WP_097080037.1">
    <property type="nucleotide sequence ID" value="NZ_BAABHT010000017.1"/>
</dbReference>
<sequence>MDILRTVKSLPGIAKLLINRYAPFRGAGISVDTLDLNQGYVRVKMPLTRQNRNIVGVQFGGSLYAMVDPFYMLLLLHLLGNKYIVWDKSATINFLSPSRGTVYAEIRIDAAEIRHIKYLCANNAPILRIYKLDIIDETGQRIAEVEKTIYIRRKKATASRSLFKSR</sequence>
<dbReference type="InterPro" id="IPR027961">
    <property type="entry name" value="DUF4442"/>
</dbReference>
<accession>A0A240EDN5</accession>
<reference evidence="2" key="1">
    <citation type="submission" date="2016-09" db="EMBL/GenBank/DDBJ databases">
        <authorList>
            <person name="Varghese N."/>
            <person name="Submissions S."/>
        </authorList>
    </citation>
    <scope>NUCLEOTIDE SEQUENCE [LARGE SCALE GENOMIC DNA]</scope>
    <source>
        <strain evidence="2">ANC 4466</strain>
    </source>
</reference>
<protein>
    <submittedName>
        <fullName evidence="1">Acyl-coenzyme A thioesterase PaaI, contains HGG motif</fullName>
    </submittedName>
</protein>
<name>A0A240EDN5_9GAMM</name>
<dbReference type="AlphaFoldDB" id="A0A240EDN5"/>
<dbReference type="Pfam" id="PF14539">
    <property type="entry name" value="DUF4442"/>
    <property type="match status" value="1"/>
</dbReference>
<proteinExistence type="predicted"/>
<keyword evidence="2" id="KW-1185">Reference proteome</keyword>
<gene>
    <name evidence="1" type="ORF">SAMN05421731_11036</name>
</gene>
<dbReference type="OrthoDB" id="9814774at2"/>
<evidence type="ECO:0000313" key="1">
    <source>
        <dbReference type="EMBL" id="SNX46289.1"/>
    </source>
</evidence>
<organism evidence="1 2">
    <name type="scientific">Acinetobacter puyangensis</name>
    <dbReference type="NCBI Taxonomy" id="1096779"/>
    <lineage>
        <taxon>Bacteria</taxon>
        <taxon>Pseudomonadati</taxon>
        <taxon>Pseudomonadota</taxon>
        <taxon>Gammaproteobacteria</taxon>
        <taxon>Moraxellales</taxon>
        <taxon>Moraxellaceae</taxon>
        <taxon>Acinetobacter</taxon>
    </lineage>
</organism>
<dbReference type="Proteomes" id="UP000219042">
    <property type="component" value="Unassembled WGS sequence"/>
</dbReference>
<dbReference type="SUPFAM" id="SSF54637">
    <property type="entry name" value="Thioesterase/thiol ester dehydrase-isomerase"/>
    <property type="match status" value="1"/>
</dbReference>
<evidence type="ECO:0000313" key="2">
    <source>
        <dbReference type="Proteomes" id="UP000219042"/>
    </source>
</evidence>
<dbReference type="EMBL" id="OANT01000010">
    <property type="protein sequence ID" value="SNX46289.1"/>
    <property type="molecule type" value="Genomic_DNA"/>
</dbReference>